<reference evidence="15 16" key="1">
    <citation type="journal article" date="2005" name="DNA Res.">
        <title>Complete genome sequence of the facultative anaerobic magnetotactic bacterium Magnetospirillum sp. strain AMB-1.</title>
        <authorList>
            <person name="Matsunaga T."/>
            <person name="Okamura Y."/>
            <person name="Fukuda Y."/>
            <person name="Wahyudi A.T."/>
            <person name="Murase Y."/>
            <person name="Takeyama H."/>
        </authorList>
    </citation>
    <scope>NUCLEOTIDE SEQUENCE [LARGE SCALE GENOMIC DNA]</scope>
    <source>
        <strain evidence="16">ATCC 700264 / AMB-1</strain>
    </source>
</reference>
<evidence type="ECO:0000256" key="2">
    <source>
        <dbReference type="ARBA" id="ARBA00007391"/>
    </source>
</evidence>
<dbReference type="NCBIfam" id="TIGR00594">
    <property type="entry name" value="polc"/>
    <property type="match status" value="1"/>
</dbReference>
<keyword evidence="6 13" id="KW-0808">Transferase</keyword>
<evidence type="ECO:0000256" key="1">
    <source>
        <dbReference type="ARBA" id="ARBA00004496"/>
    </source>
</evidence>
<name>Q2W2X1_PARM1</name>
<dbReference type="EMBL" id="AP007255">
    <property type="protein sequence ID" value="BAE51804.1"/>
    <property type="molecule type" value="Genomic_DNA"/>
</dbReference>
<gene>
    <name evidence="13" type="primary">dnaE2</name>
    <name evidence="15" type="ordered locus">amb3000</name>
</gene>
<dbReference type="InterPro" id="IPR023073">
    <property type="entry name" value="DnaE2"/>
</dbReference>
<dbReference type="EC" id="2.7.7.7" evidence="3 13"/>
<evidence type="ECO:0000256" key="3">
    <source>
        <dbReference type="ARBA" id="ARBA00012417"/>
    </source>
</evidence>
<dbReference type="RefSeq" id="WP_011385376.1">
    <property type="nucleotide sequence ID" value="NC_007626.1"/>
</dbReference>
<dbReference type="AlphaFoldDB" id="Q2W2X1"/>
<dbReference type="InterPro" id="IPR040982">
    <property type="entry name" value="DNA_pol3_finger"/>
</dbReference>
<proteinExistence type="inferred from homology"/>
<evidence type="ECO:0000256" key="10">
    <source>
        <dbReference type="ARBA" id="ARBA00022932"/>
    </source>
</evidence>
<dbReference type="InterPro" id="IPR004805">
    <property type="entry name" value="DnaE2/DnaE/PolC"/>
</dbReference>
<dbReference type="SUPFAM" id="SSF89550">
    <property type="entry name" value="PHP domain-like"/>
    <property type="match status" value="1"/>
</dbReference>
<dbReference type="InterPro" id="IPR029460">
    <property type="entry name" value="DNAPol_HHH"/>
</dbReference>
<dbReference type="Gene3D" id="1.10.150.870">
    <property type="match status" value="1"/>
</dbReference>
<keyword evidence="9 13" id="KW-0227">DNA damage</keyword>
<dbReference type="NCBIfam" id="NF004225">
    <property type="entry name" value="PRK05672.1"/>
    <property type="match status" value="1"/>
</dbReference>
<dbReference type="Pfam" id="PF14579">
    <property type="entry name" value="HHH_6"/>
    <property type="match status" value="1"/>
</dbReference>
<dbReference type="Pfam" id="PF17657">
    <property type="entry name" value="DNA_pol3_finger"/>
    <property type="match status" value="1"/>
</dbReference>
<dbReference type="KEGG" id="mag:amb3000"/>
<accession>Q2W2X1</accession>
<evidence type="ECO:0000256" key="9">
    <source>
        <dbReference type="ARBA" id="ARBA00022763"/>
    </source>
</evidence>
<keyword evidence="10 13" id="KW-0239">DNA-directed DNA polymerase</keyword>
<dbReference type="InterPro" id="IPR011708">
    <property type="entry name" value="DNA_pol3_alpha_NTPase_dom"/>
</dbReference>
<dbReference type="HOGENOM" id="CLU_001600_4_0_5"/>
<dbReference type="Pfam" id="PF02811">
    <property type="entry name" value="PHP"/>
    <property type="match status" value="1"/>
</dbReference>
<evidence type="ECO:0000256" key="13">
    <source>
        <dbReference type="HAMAP-Rule" id="MF_01902"/>
    </source>
</evidence>
<dbReference type="CDD" id="cd04485">
    <property type="entry name" value="DnaE_OBF"/>
    <property type="match status" value="1"/>
</dbReference>
<dbReference type="Gene3D" id="3.20.20.140">
    <property type="entry name" value="Metal-dependent hydrolases"/>
    <property type="match status" value="1"/>
</dbReference>
<dbReference type="Pfam" id="PF07733">
    <property type="entry name" value="DNA_pol3_alpha"/>
    <property type="match status" value="1"/>
</dbReference>
<dbReference type="HAMAP" id="MF_01902">
    <property type="entry name" value="DNApol_error_prone"/>
    <property type="match status" value="1"/>
</dbReference>
<keyword evidence="7 13" id="KW-0548">Nucleotidyltransferase</keyword>
<dbReference type="InterPro" id="IPR016195">
    <property type="entry name" value="Pol/histidinol_Pase-like"/>
</dbReference>
<comment type="subcellular location">
    <subcellularLocation>
        <location evidence="1 13">Cytoplasm</location>
    </subcellularLocation>
</comment>
<keyword evidence="5 13" id="KW-0963">Cytoplasm</keyword>
<keyword evidence="11 13" id="KW-0234">DNA repair</keyword>
<dbReference type="Proteomes" id="UP000007058">
    <property type="component" value="Chromosome"/>
</dbReference>
<dbReference type="GO" id="GO:0003676">
    <property type="term" value="F:nucleic acid binding"/>
    <property type="evidence" value="ECO:0007669"/>
    <property type="project" value="InterPro"/>
</dbReference>
<organism evidence="15 16">
    <name type="scientific">Paramagnetospirillum magneticum (strain ATCC 700264 / AMB-1)</name>
    <name type="common">Magnetospirillum magneticum</name>
    <dbReference type="NCBI Taxonomy" id="342108"/>
    <lineage>
        <taxon>Bacteria</taxon>
        <taxon>Pseudomonadati</taxon>
        <taxon>Pseudomonadota</taxon>
        <taxon>Alphaproteobacteria</taxon>
        <taxon>Rhodospirillales</taxon>
        <taxon>Magnetospirillaceae</taxon>
        <taxon>Paramagnetospirillum</taxon>
    </lineage>
</organism>
<sequence length="1022" mass="111687">MTPYAELQTLSNYTFLEGASHADELAITASALGLEAIAICDRNTLSGIVRAHVAAKAAGIRLVVGARLDLTDGASLLCFPTDRAAYGRLSRLLTLGRRRAPKGECHLARADVAEHAEGQILVLIAPDPLEEGFAAQLAEWRTVVGDRLYLAATRRFRGDDGERLRVLAGFGIPLVATNDVLYHTPARRPLADVLTCIRQGTTLAAAGWALSAHGERHLKSPAEMARLFAACPEALANGLEVVRRCRFSLDELAYEYPNEVAAGMDPQERLEILTRQGAARRYPRGVPPKVQAQLAHELALIRQLGFAPYFLTVHAIVAFAESRGILCQGRGSAANSAVCYCLRVTPVDPAQMDLLFERFISAERGEPPDIDVDFEHERREEVIQHIYDTYGRHRAGLTATVIHYRTRSAIRDVGKVMGLSEDTVEALAKANSGWGRRGIKDEHVRELGLDPTEPGLARTLSLAEELTGFPRHLSQHVGGFVISKGRLDELVPIENAGMEDRTVIQWDKDDLDALGLMKVDVLALGMLSCIRKAFDLLRLHHGRDLCLATLPREDASTYDMLCKADAVGVFQVESRAQMSMLPRLRPRRFYDLVVEVAIVRPGPIQGGMVHPYLRRRQGKETVDYPSEELRQVLGKTLGVPLFQEQAMKIAMVAAGFTASEADGLRRAMATFRHTGQVGAYGDKLIGGMVARGYERDFAERVFKQIEGFGEYGFPESHAAAFAHLVYVSAWLKCHYPAAFACALLNSQPMGFYAPAQIVRDAADHGVEIRPVDVNHSDWDCTLEGKALRLGLRQVSGLARRDGERLAAARGAGYASAYGLWRTSGLERAALDRLAAADAFGSMGLGRREAAWAIKALDAPPLPLFEEAPPPPEAKVALPPASVGEEVVGDYAALKLSLKCHPLAVLRDPFRVLGIMTNASLKDRKGGRVAVSGLVLVRQRPGSANGVLFITLEDETGIANIVVWPDMFETFRRPILGGHLLRVDGRVQSEDGVIHVVAEKIEDLSAHLGALARGSHYPSRDFR</sequence>
<dbReference type="GO" id="GO:0005737">
    <property type="term" value="C:cytoplasm"/>
    <property type="evidence" value="ECO:0007669"/>
    <property type="project" value="UniProtKB-SubCell"/>
</dbReference>
<dbReference type="SMART" id="SM00481">
    <property type="entry name" value="POLIIIAc"/>
    <property type="match status" value="1"/>
</dbReference>
<evidence type="ECO:0000256" key="8">
    <source>
        <dbReference type="ARBA" id="ARBA00022705"/>
    </source>
</evidence>
<comment type="similarity">
    <text evidence="2 13">Belongs to the DNA polymerase type-C family. DnaE2 subfamily.</text>
</comment>
<dbReference type="GO" id="GO:0003887">
    <property type="term" value="F:DNA-directed DNA polymerase activity"/>
    <property type="evidence" value="ECO:0007669"/>
    <property type="project" value="UniProtKB-UniRule"/>
</dbReference>
<feature type="domain" description="Polymerase/histidinol phosphatase N-terminal" evidence="14">
    <location>
        <begin position="5"/>
        <end position="72"/>
    </location>
</feature>
<comment type="function">
    <text evidence="13">DNA polymerase involved in damage-induced mutagenesis and translesion synthesis (TLS). It is not the major replicative DNA polymerase.</text>
</comment>
<evidence type="ECO:0000256" key="11">
    <source>
        <dbReference type="ARBA" id="ARBA00023204"/>
    </source>
</evidence>
<dbReference type="InterPro" id="IPR003141">
    <property type="entry name" value="Pol/His_phosphatase_N"/>
</dbReference>
<dbReference type="GO" id="GO:0008408">
    <property type="term" value="F:3'-5' exonuclease activity"/>
    <property type="evidence" value="ECO:0007669"/>
    <property type="project" value="InterPro"/>
</dbReference>
<keyword evidence="8 13" id="KW-0235">DNA replication</keyword>
<dbReference type="GO" id="GO:0006281">
    <property type="term" value="P:DNA repair"/>
    <property type="evidence" value="ECO:0007669"/>
    <property type="project" value="UniProtKB-UniRule"/>
</dbReference>
<evidence type="ECO:0000313" key="16">
    <source>
        <dbReference type="Proteomes" id="UP000007058"/>
    </source>
</evidence>
<dbReference type="InterPro" id="IPR004013">
    <property type="entry name" value="PHP_dom"/>
</dbReference>
<evidence type="ECO:0000256" key="6">
    <source>
        <dbReference type="ARBA" id="ARBA00022679"/>
    </source>
</evidence>
<comment type="catalytic activity">
    <reaction evidence="12 13">
        <text>DNA(n) + a 2'-deoxyribonucleoside 5'-triphosphate = DNA(n+1) + diphosphate</text>
        <dbReference type="Rhea" id="RHEA:22508"/>
        <dbReference type="Rhea" id="RHEA-COMP:17339"/>
        <dbReference type="Rhea" id="RHEA-COMP:17340"/>
        <dbReference type="ChEBI" id="CHEBI:33019"/>
        <dbReference type="ChEBI" id="CHEBI:61560"/>
        <dbReference type="ChEBI" id="CHEBI:173112"/>
        <dbReference type="EC" id="2.7.7.7"/>
    </reaction>
</comment>
<evidence type="ECO:0000256" key="5">
    <source>
        <dbReference type="ARBA" id="ARBA00022490"/>
    </source>
</evidence>
<dbReference type="InterPro" id="IPR004365">
    <property type="entry name" value="NA-bd_OB_tRNA"/>
</dbReference>
<dbReference type="Pfam" id="PF01336">
    <property type="entry name" value="tRNA_anti-codon"/>
    <property type="match status" value="1"/>
</dbReference>
<dbReference type="GO" id="GO:0006260">
    <property type="term" value="P:DNA replication"/>
    <property type="evidence" value="ECO:0007669"/>
    <property type="project" value="UniProtKB-KW"/>
</dbReference>
<evidence type="ECO:0000256" key="4">
    <source>
        <dbReference type="ARBA" id="ARBA00017273"/>
    </source>
</evidence>
<evidence type="ECO:0000256" key="7">
    <source>
        <dbReference type="ARBA" id="ARBA00022695"/>
    </source>
</evidence>
<dbReference type="STRING" id="342108.amb3000"/>
<dbReference type="CDD" id="cd07434">
    <property type="entry name" value="PHP_PolIIIA_DnaE2"/>
    <property type="match status" value="1"/>
</dbReference>
<protein>
    <recommendedName>
        <fullName evidence="4 13">Error-prone DNA polymerase</fullName>
        <ecNumber evidence="3 13">2.7.7.7</ecNumber>
    </recommendedName>
</protein>
<evidence type="ECO:0000256" key="12">
    <source>
        <dbReference type="ARBA" id="ARBA00049244"/>
    </source>
</evidence>
<evidence type="ECO:0000313" key="15">
    <source>
        <dbReference type="EMBL" id="BAE51804.1"/>
    </source>
</evidence>
<dbReference type="OrthoDB" id="9803237at2"/>
<dbReference type="PANTHER" id="PTHR32294:SF4">
    <property type="entry name" value="ERROR-PRONE DNA POLYMERASE"/>
    <property type="match status" value="1"/>
</dbReference>
<keyword evidence="16" id="KW-1185">Reference proteome</keyword>
<dbReference type="PANTHER" id="PTHR32294">
    <property type="entry name" value="DNA POLYMERASE III SUBUNIT ALPHA"/>
    <property type="match status" value="1"/>
</dbReference>
<evidence type="ECO:0000259" key="14">
    <source>
        <dbReference type="SMART" id="SM00481"/>
    </source>
</evidence>